<feature type="transmembrane region" description="Helical" evidence="7">
    <location>
        <begin position="270"/>
        <end position="289"/>
    </location>
</feature>
<dbReference type="GO" id="GO:0022857">
    <property type="term" value="F:transmembrane transporter activity"/>
    <property type="evidence" value="ECO:0007669"/>
    <property type="project" value="InterPro"/>
</dbReference>
<name>A0A1T5LAE6_9GAMM</name>
<dbReference type="GO" id="GO:0016020">
    <property type="term" value="C:membrane"/>
    <property type="evidence" value="ECO:0007669"/>
    <property type="project" value="UniProtKB-SubCell"/>
</dbReference>
<organism evidence="8 9">
    <name type="scientific">Pseudoxanthomonas indica</name>
    <dbReference type="NCBI Taxonomy" id="428993"/>
    <lineage>
        <taxon>Bacteria</taxon>
        <taxon>Pseudomonadati</taxon>
        <taxon>Pseudomonadota</taxon>
        <taxon>Gammaproteobacteria</taxon>
        <taxon>Lysobacterales</taxon>
        <taxon>Lysobacteraceae</taxon>
        <taxon>Pseudoxanthomonas</taxon>
    </lineage>
</organism>
<keyword evidence="5 7" id="KW-0472">Membrane</keyword>
<dbReference type="InterPro" id="IPR011701">
    <property type="entry name" value="MFS"/>
</dbReference>
<feature type="transmembrane region" description="Helical" evidence="7">
    <location>
        <begin position="301"/>
        <end position="321"/>
    </location>
</feature>
<sequence>MARANAIRLPEDADPPVSSRYAPRDWLPHERPTFPGSPSTPLHPTGRRIQFAIVGVVVAITGGLSNALVTANLLNLQGTLGAYAWEMAWLPAAYVMTNVSANLLLVRFRQQFGLRSFTEIFLVLYALIAFAHLFVNDLGSAIAVRAAHGLVGAALSTLGLYYMIQAFPTQHRLRAVVIGLGVSQLALPLARIFSTELLQFGEWRGLYLFELGLAILALACVLVLKLPPSDRYKVFEKLDFVTFTLFASGSAGLAAVLSLGRYLWWTQSPWLGVTLACSIVLLISAVAIEHYRRNPLINTRWLASGLMVRLGLSVLLIRIVLSEQSVGAVAFFQNLGLNNDELHGLYLWVLLGSFCGVAVSALTIRPQHTGQHLMIAVAFIATGAFMDAHSNNLTRPEQMYLSQFLLSFGSTFFIGPAMVTGIGSILSQPGNLISFVVLFGMAQNMGGLFGSALLGSFQIVREKFHASQLAENVSLLDPQVLARMQAGSGAYAHTVGDAALRNTQGLRAIGNAVTREANVLAYNDVFWMVGWLAIFTLVWIYADVLWRRFSSPAAPPSPSPVVAQASTE</sequence>
<dbReference type="Pfam" id="PF07690">
    <property type="entry name" value="MFS_1"/>
    <property type="match status" value="1"/>
</dbReference>
<proteinExistence type="predicted"/>
<feature type="transmembrane region" description="Helical" evidence="7">
    <location>
        <begin position="117"/>
        <end position="135"/>
    </location>
</feature>
<feature type="transmembrane region" description="Helical" evidence="7">
    <location>
        <begin position="206"/>
        <end position="226"/>
    </location>
</feature>
<keyword evidence="9" id="KW-1185">Reference proteome</keyword>
<feature type="transmembrane region" description="Helical" evidence="7">
    <location>
        <begin position="404"/>
        <end position="426"/>
    </location>
</feature>
<feature type="transmembrane region" description="Helical" evidence="7">
    <location>
        <begin position="432"/>
        <end position="454"/>
    </location>
</feature>
<dbReference type="PANTHER" id="PTHR42718">
    <property type="entry name" value="MAJOR FACILITATOR SUPERFAMILY MULTIDRUG TRANSPORTER MFSC"/>
    <property type="match status" value="1"/>
</dbReference>
<feature type="transmembrane region" description="Helical" evidence="7">
    <location>
        <begin position="238"/>
        <end position="264"/>
    </location>
</feature>
<dbReference type="Proteomes" id="UP000190341">
    <property type="component" value="Unassembled WGS sequence"/>
</dbReference>
<reference evidence="8 9" key="1">
    <citation type="submission" date="2017-02" db="EMBL/GenBank/DDBJ databases">
        <authorList>
            <person name="Peterson S.W."/>
        </authorList>
    </citation>
    <scope>NUCLEOTIDE SEQUENCE [LARGE SCALE GENOMIC DNA]</scope>
    <source>
        <strain evidence="8 9">P15</strain>
    </source>
</reference>
<dbReference type="AlphaFoldDB" id="A0A1T5LAE6"/>
<evidence type="ECO:0000256" key="6">
    <source>
        <dbReference type="SAM" id="MobiDB-lite"/>
    </source>
</evidence>
<evidence type="ECO:0000256" key="4">
    <source>
        <dbReference type="ARBA" id="ARBA00022989"/>
    </source>
</evidence>
<evidence type="ECO:0000256" key="7">
    <source>
        <dbReference type="SAM" id="Phobius"/>
    </source>
</evidence>
<feature type="transmembrane region" description="Helical" evidence="7">
    <location>
        <begin position="141"/>
        <end position="163"/>
    </location>
</feature>
<evidence type="ECO:0000256" key="3">
    <source>
        <dbReference type="ARBA" id="ARBA00022692"/>
    </source>
</evidence>
<evidence type="ECO:0000313" key="8">
    <source>
        <dbReference type="EMBL" id="SKC72884.1"/>
    </source>
</evidence>
<gene>
    <name evidence="8" type="ORF">SAMN06296058_2195</name>
</gene>
<evidence type="ECO:0000313" key="9">
    <source>
        <dbReference type="Proteomes" id="UP000190341"/>
    </source>
</evidence>
<evidence type="ECO:0000256" key="2">
    <source>
        <dbReference type="ARBA" id="ARBA00022448"/>
    </source>
</evidence>
<keyword evidence="2" id="KW-0813">Transport</keyword>
<feature type="region of interest" description="Disordered" evidence="6">
    <location>
        <begin position="1"/>
        <end position="42"/>
    </location>
</feature>
<dbReference type="EMBL" id="FUZV01000002">
    <property type="protein sequence ID" value="SKC72884.1"/>
    <property type="molecule type" value="Genomic_DNA"/>
</dbReference>
<dbReference type="InterPro" id="IPR036259">
    <property type="entry name" value="MFS_trans_sf"/>
</dbReference>
<feature type="transmembrane region" description="Helical" evidence="7">
    <location>
        <begin position="345"/>
        <end position="364"/>
    </location>
</feature>
<feature type="transmembrane region" description="Helical" evidence="7">
    <location>
        <begin position="49"/>
        <end position="68"/>
    </location>
</feature>
<accession>A0A1T5LAE6</accession>
<feature type="transmembrane region" description="Helical" evidence="7">
    <location>
        <begin position="175"/>
        <end position="194"/>
    </location>
</feature>
<feature type="transmembrane region" description="Helical" evidence="7">
    <location>
        <begin position="88"/>
        <end position="105"/>
    </location>
</feature>
<evidence type="ECO:0000256" key="1">
    <source>
        <dbReference type="ARBA" id="ARBA00004141"/>
    </source>
</evidence>
<comment type="subcellular location">
    <subcellularLocation>
        <location evidence="1">Membrane</location>
        <topology evidence="1">Multi-pass membrane protein</topology>
    </subcellularLocation>
</comment>
<keyword evidence="3 7" id="KW-0812">Transmembrane</keyword>
<feature type="transmembrane region" description="Helical" evidence="7">
    <location>
        <begin position="525"/>
        <end position="542"/>
    </location>
</feature>
<dbReference type="Gene3D" id="1.20.1250.20">
    <property type="entry name" value="MFS general substrate transporter like domains"/>
    <property type="match status" value="1"/>
</dbReference>
<protein>
    <submittedName>
        <fullName evidence="8">Major Facilitator Superfamily protein</fullName>
    </submittedName>
</protein>
<dbReference type="STRING" id="428993.SAMN06296058_2195"/>
<feature type="compositionally biased region" description="Basic and acidic residues" evidence="6">
    <location>
        <begin position="22"/>
        <end position="32"/>
    </location>
</feature>
<dbReference type="OrthoDB" id="5314453at2"/>
<dbReference type="SUPFAM" id="SSF103473">
    <property type="entry name" value="MFS general substrate transporter"/>
    <property type="match status" value="1"/>
</dbReference>
<evidence type="ECO:0000256" key="5">
    <source>
        <dbReference type="ARBA" id="ARBA00023136"/>
    </source>
</evidence>
<dbReference type="PANTHER" id="PTHR42718:SF9">
    <property type="entry name" value="MAJOR FACILITATOR SUPERFAMILY MULTIDRUG TRANSPORTER MFSC"/>
    <property type="match status" value="1"/>
</dbReference>
<keyword evidence="4 7" id="KW-1133">Transmembrane helix</keyword>